<keyword evidence="1" id="KW-0472">Membrane</keyword>
<accession>A0A7R7EJZ1</accession>
<organism evidence="2 3">
    <name type="scientific">Anaeromicropila herbilytica</name>
    <dbReference type="NCBI Taxonomy" id="2785025"/>
    <lineage>
        <taxon>Bacteria</taxon>
        <taxon>Bacillati</taxon>
        <taxon>Bacillota</taxon>
        <taxon>Clostridia</taxon>
        <taxon>Lachnospirales</taxon>
        <taxon>Lachnospiraceae</taxon>
        <taxon>Anaeromicropila</taxon>
    </lineage>
</organism>
<gene>
    <name evidence="2" type="ORF">bsdtb5_14720</name>
</gene>
<reference evidence="2 3" key="1">
    <citation type="submission" date="2020-11" db="EMBL/GenBank/DDBJ databases">
        <title>Draft genome sequencing of a Lachnospiraceae strain isolated from anoxic soil subjected to BSD treatment.</title>
        <authorList>
            <person name="Uek A."/>
            <person name="Tonouchi A."/>
        </authorList>
    </citation>
    <scope>NUCLEOTIDE SEQUENCE [LARGE SCALE GENOMIC DNA]</scope>
    <source>
        <strain evidence="2 3">TB5</strain>
    </source>
</reference>
<evidence type="ECO:0000256" key="1">
    <source>
        <dbReference type="SAM" id="Phobius"/>
    </source>
</evidence>
<dbReference type="EMBL" id="AP024169">
    <property type="protein sequence ID" value="BCN30177.1"/>
    <property type="molecule type" value="Genomic_DNA"/>
</dbReference>
<dbReference type="KEGG" id="ahb:bsdtb5_14720"/>
<evidence type="ECO:0000313" key="2">
    <source>
        <dbReference type="EMBL" id="BCN30177.1"/>
    </source>
</evidence>
<dbReference type="Proteomes" id="UP000595897">
    <property type="component" value="Chromosome"/>
</dbReference>
<sequence length="71" mass="8305">MIFEGKFRRALEKVRNKNKNALKEEDYTEDGLELEKHDLLAMMIAGVIVILPIALIIFAIMIGSVWFFFFR</sequence>
<name>A0A7R7EJZ1_9FIRM</name>
<dbReference type="RefSeq" id="WP_271715416.1">
    <property type="nucleotide sequence ID" value="NZ_AP024169.1"/>
</dbReference>
<dbReference type="AlphaFoldDB" id="A0A7R7EJZ1"/>
<proteinExistence type="predicted"/>
<protein>
    <submittedName>
        <fullName evidence="2">Uncharacterized protein</fullName>
    </submittedName>
</protein>
<evidence type="ECO:0000313" key="3">
    <source>
        <dbReference type="Proteomes" id="UP000595897"/>
    </source>
</evidence>
<keyword evidence="3" id="KW-1185">Reference proteome</keyword>
<keyword evidence="1" id="KW-0812">Transmembrane</keyword>
<keyword evidence="1" id="KW-1133">Transmembrane helix</keyword>
<feature type="transmembrane region" description="Helical" evidence="1">
    <location>
        <begin position="39"/>
        <end position="69"/>
    </location>
</feature>